<protein>
    <recommendedName>
        <fullName evidence="8">ABC transporter permease</fullName>
    </recommendedName>
</protein>
<evidence type="ECO:0000313" key="7">
    <source>
        <dbReference type="EMBL" id="HGT82842.1"/>
    </source>
</evidence>
<feature type="transmembrane region" description="Helical" evidence="6">
    <location>
        <begin position="212"/>
        <end position="229"/>
    </location>
</feature>
<name>A0A7J3M1C3_ARCFL</name>
<dbReference type="PANTHER" id="PTHR30477:SF21">
    <property type="entry name" value="ABC-3 PROTEIN"/>
    <property type="match status" value="1"/>
</dbReference>
<feature type="transmembrane region" description="Helical" evidence="6">
    <location>
        <begin position="56"/>
        <end position="74"/>
    </location>
</feature>
<evidence type="ECO:0000256" key="5">
    <source>
        <dbReference type="ARBA" id="ARBA00023136"/>
    </source>
</evidence>
<dbReference type="EMBL" id="DSYZ01000083">
    <property type="protein sequence ID" value="HGT82842.1"/>
    <property type="molecule type" value="Genomic_DNA"/>
</dbReference>
<dbReference type="SUPFAM" id="SSF81345">
    <property type="entry name" value="ABC transporter involved in vitamin B12 uptake, BtuC"/>
    <property type="match status" value="1"/>
</dbReference>
<evidence type="ECO:0008006" key="8">
    <source>
        <dbReference type="Google" id="ProtNLM"/>
    </source>
</evidence>
<dbReference type="InterPro" id="IPR001626">
    <property type="entry name" value="ABC_TroCD"/>
</dbReference>
<feature type="transmembrane region" description="Helical" evidence="6">
    <location>
        <begin position="125"/>
        <end position="151"/>
    </location>
</feature>
<dbReference type="Gene3D" id="1.10.3470.10">
    <property type="entry name" value="ABC transporter involved in vitamin B12 uptake, BtuC"/>
    <property type="match status" value="1"/>
</dbReference>
<dbReference type="PANTHER" id="PTHR30477">
    <property type="entry name" value="ABC-TRANSPORTER METAL-BINDING PROTEIN"/>
    <property type="match status" value="1"/>
</dbReference>
<evidence type="ECO:0000256" key="4">
    <source>
        <dbReference type="ARBA" id="ARBA00022989"/>
    </source>
</evidence>
<evidence type="ECO:0000256" key="6">
    <source>
        <dbReference type="SAM" id="Phobius"/>
    </source>
</evidence>
<proteinExistence type="inferred from homology"/>
<sequence length="257" mass="27172">MDSSLAILMISAIVSIAGNLAIFRRASFLIAGVAHSALAGIALTIFLASLGIELDYFLIATIFAVLFALIATTFSKFSDIDTGIGVSFALAMAVAVILISLARGYTAKLWSFLFGELFLITEKDFLYLSVALIVTILVFGVLYDKVLFFLFDPEGAEASGINVKLIDATIVAIIAVSVVAVIRAVGAILAYSIFVAPCAVAKRVSKSIAQSLAYSFLITLICLILGLIVSLTFPISASAISAFFASLLYLLVAMKRG</sequence>
<comment type="similarity">
    <text evidence="2">Belongs to the ABC-3 integral membrane protein family.</text>
</comment>
<feature type="transmembrane region" description="Helical" evidence="6">
    <location>
        <begin position="235"/>
        <end position="254"/>
    </location>
</feature>
<evidence type="ECO:0000256" key="2">
    <source>
        <dbReference type="ARBA" id="ARBA00008034"/>
    </source>
</evidence>
<dbReference type="InterPro" id="IPR037294">
    <property type="entry name" value="ABC_BtuC-like"/>
</dbReference>
<keyword evidence="5 6" id="KW-0472">Membrane</keyword>
<reference evidence="7" key="1">
    <citation type="journal article" date="2020" name="mSystems">
        <title>Genome- and Community-Level Interaction Insights into Carbon Utilization and Element Cycling Functions of Hydrothermarchaeota in Hydrothermal Sediment.</title>
        <authorList>
            <person name="Zhou Z."/>
            <person name="Liu Y."/>
            <person name="Xu W."/>
            <person name="Pan J."/>
            <person name="Luo Z.H."/>
            <person name="Li M."/>
        </authorList>
    </citation>
    <scope>NUCLEOTIDE SEQUENCE [LARGE SCALE GENOMIC DNA]</scope>
    <source>
        <strain evidence="7">SpSt-587</strain>
    </source>
</reference>
<dbReference type="AlphaFoldDB" id="A0A7J3M1C3"/>
<dbReference type="GO" id="GO:0043190">
    <property type="term" value="C:ATP-binding cassette (ABC) transporter complex"/>
    <property type="evidence" value="ECO:0007669"/>
    <property type="project" value="InterPro"/>
</dbReference>
<feature type="transmembrane region" description="Helical" evidence="6">
    <location>
        <begin position="163"/>
        <end position="182"/>
    </location>
</feature>
<keyword evidence="4 6" id="KW-1133">Transmembrane helix</keyword>
<comment type="subcellular location">
    <subcellularLocation>
        <location evidence="1">Membrane</location>
        <topology evidence="1">Multi-pass membrane protein</topology>
    </subcellularLocation>
</comment>
<gene>
    <name evidence="7" type="ORF">ENT52_03850</name>
</gene>
<accession>A0A7J3M1C3</accession>
<dbReference type="Pfam" id="PF00950">
    <property type="entry name" value="ABC-3"/>
    <property type="match status" value="1"/>
</dbReference>
<feature type="transmembrane region" description="Helical" evidence="6">
    <location>
        <begin position="6"/>
        <end position="23"/>
    </location>
</feature>
<dbReference type="GO" id="GO:0055085">
    <property type="term" value="P:transmembrane transport"/>
    <property type="evidence" value="ECO:0007669"/>
    <property type="project" value="InterPro"/>
</dbReference>
<evidence type="ECO:0000256" key="3">
    <source>
        <dbReference type="ARBA" id="ARBA00022692"/>
    </source>
</evidence>
<comment type="caution">
    <text evidence="7">The sequence shown here is derived from an EMBL/GenBank/DDBJ whole genome shotgun (WGS) entry which is preliminary data.</text>
</comment>
<evidence type="ECO:0000256" key="1">
    <source>
        <dbReference type="ARBA" id="ARBA00004141"/>
    </source>
</evidence>
<feature type="transmembrane region" description="Helical" evidence="6">
    <location>
        <begin position="28"/>
        <end position="50"/>
    </location>
</feature>
<feature type="transmembrane region" description="Helical" evidence="6">
    <location>
        <begin position="86"/>
        <end position="105"/>
    </location>
</feature>
<keyword evidence="3 6" id="KW-0812">Transmembrane</keyword>
<organism evidence="7">
    <name type="scientific">Archaeoglobus fulgidus</name>
    <dbReference type="NCBI Taxonomy" id="2234"/>
    <lineage>
        <taxon>Archaea</taxon>
        <taxon>Methanobacteriati</taxon>
        <taxon>Methanobacteriota</taxon>
        <taxon>Archaeoglobi</taxon>
        <taxon>Archaeoglobales</taxon>
        <taxon>Archaeoglobaceae</taxon>
        <taxon>Archaeoglobus</taxon>
    </lineage>
</organism>